<organism evidence="2 3">
    <name type="scientific">Winogradskyella marina</name>
    <dbReference type="NCBI Taxonomy" id="2785530"/>
    <lineage>
        <taxon>Bacteria</taxon>
        <taxon>Pseudomonadati</taxon>
        <taxon>Bacteroidota</taxon>
        <taxon>Flavobacteriia</taxon>
        <taxon>Flavobacteriales</taxon>
        <taxon>Flavobacteriaceae</taxon>
        <taxon>Winogradskyella</taxon>
    </lineage>
</organism>
<evidence type="ECO:0000313" key="3">
    <source>
        <dbReference type="Proteomes" id="UP000611215"/>
    </source>
</evidence>
<reference evidence="2 3" key="1">
    <citation type="submission" date="2020-11" db="EMBL/GenBank/DDBJ databases">
        <title>Winogradskyella marina sp. nov., isolated from marine sediment.</title>
        <authorList>
            <person name="Bo J."/>
            <person name="Wang S."/>
            <person name="Song X."/>
            <person name="Du Z."/>
        </authorList>
    </citation>
    <scope>NUCLEOTIDE SEQUENCE [LARGE SCALE GENOMIC DNA]</scope>
    <source>
        <strain evidence="2 3">F6397</strain>
    </source>
</reference>
<proteinExistence type="predicted"/>
<dbReference type="PROSITE" id="PS51257">
    <property type="entry name" value="PROKAR_LIPOPROTEIN"/>
    <property type="match status" value="1"/>
</dbReference>
<comment type="caution">
    <text evidence="2">The sequence shown here is derived from an EMBL/GenBank/DDBJ whole genome shotgun (WGS) entry which is preliminary data.</text>
</comment>
<dbReference type="EMBL" id="JADOET010000002">
    <property type="protein sequence ID" value="MBF8149124.1"/>
    <property type="molecule type" value="Genomic_DNA"/>
</dbReference>
<evidence type="ECO:0000313" key="2">
    <source>
        <dbReference type="EMBL" id="MBF8149124.1"/>
    </source>
</evidence>
<protein>
    <recommendedName>
        <fullName evidence="4">Type 1 periplasmic binding fold superfamily protein</fullName>
    </recommendedName>
</protein>
<sequence>MMKVKNNVLKVLFISLMFSFAACSSDDDNPNDDNGGTIGGNHTYDIELVGASETIELSASIPNPPQEGEEDAFSVSAVYGSNPDDSDGDDNMVISMSIFNNASSEMIYGLFNLGDNRQALYPFAHPDDNDDDNETGLAIRPAGLSTVYESISGTLNFSNVKLSGTTIATGVSSFTLNFSGDFIDEDDNIYQGSGTIVISPLEGLNYN</sequence>
<keyword evidence="1" id="KW-0732">Signal</keyword>
<accession>A0ABS0EFE5</accession>
<feature type="chain" id="PRO_5045990861" description="Type 1 periplasmic binding fold superfamily protein" evidence="1">
    <location>
        <begin position="22"/>
        <end position="207"/>
    </location>
</feature>
<gene>
    <name evidence="2" type="ORF">ITJ86_04405</name>
</gene>
<name>A0ABS0EFE5_9FLAO</name>
<evidence type="ECO:0008006" key="4">
    <source>
        <dbReference type="Google" id="ProtNLM"/>
    </source>
</evidence>
<evidence type="ECO:0000256" key="1">
    <source>
        <dbReference type="SAM" id="SignalP"/>
    </source>
</evidence>
<keyword evidence="3" id="KW-1185">Reference proteome</keyword>
<dbReference type="RefSeq" id="WP_195870397.1">
    <property type="nucleotide sequence ID" value="NZ_JADOET010000002.1"/>
</dbReference>
<dbReference type="Proteomes" id="UP000611215">
    <property type="component" value="Unassembled WGS sequence"/>
</dbReference>
<feature type="signal peptide" evidence="1">
    <location>
        <begin position="1"/>
        <end position="21"/>
    </location>
</feature>